<dbReference type="Gene3D" id="2.60.40.2700">
    <property type="match status" value="1"/>
</dbReference>
<sequence>MNRHVRTAVLALLGLLVGLAGTLAPRTATAVTAGSIRGTVVEPSGVGEPAGIAGVEVMLYAQASDASPWAVVASTSTDGEGAYVLGGVASGTYRVGFHPTTDHVAEYWNDMRTLEHADGVVVADGEAVALGTTVLSRAGHVTGRVTGHGELPLEGVEVRAYMRTYPQGWRATRLALTDANGFYDLNGLEEGTYRLGFEDVVNGHVPEFWQDASMVHTAHDVLVSAGSTTAGKDARLVRGGHISGRVTNAGGAPLGDVEVLAYRWNAERSFWDVVRSTEADFFGHYAFDRLATGEYRIGFRPHGSAEYAREFWGDATTVWTGTSVHVDADGAAMTGRNAALDIGGAISGAVTGTTTMDDVWVVAHQNVGGTWRHVWEVWVRNDGTYRLDRLPAGTYRLEFIDHDGVLGTEFWDDKPSIGLATDVTVASRQTSSGRNAALRPSGAGTTNPTPTTPPPAPVPVPSAGERLAEILAAVKVAGRTKVGRTLRVKNLVAGARYKVQWYAGRSAIGKATKARLVLTRALVGKVVSVKVRATTDGVSRTRKVKVGRVRG</sequence>
<evidence type="ECO:0000256" key="4">
    <source>
        <dbReference type="ARBA" id="ARBA00030238"/>
    </source>
</evidence>
<dbReference type="Gene3D" id="2.60.40.1120">
    <property type="entry name" value="Carboxypeptidase-like, regulatory domain"/>
    <property type="match status" value="1"/>
</dbReference>
<feature type="signal peptide" evidence="6">
    <location>
        <begin position="1"/>
        <end position="30"/>
    </location>
</feature>
<feature type="chain" id="PRO_5026822259" description="alpha-amylase" evidence="6">
    <location>
        <begin position="31"/>
        <end position="551"/>
    </location>
</feature>
<organism evidence="7">
    <name type="scientific">uncultured Nocardioides sp</name>
    <dbReference type="NCBI Taxonomy" id="198441"/>
    <lineage>
        <taxon>Bacteria</taxon>
        <taxon>Bacillati</taxon>
        <taxon>Actinomycetota</taxon>
        <taxon>Actinomycetes</taxon>
        <taxon>Propionibacteriales</taxon>
        <taxon>Nocardioidaceae</taxon>
        <taxon>Nocardioides</taxon>
        <taxon>environmental samples</taxon>
    </lineage>
</organism>
<dbReference type="EMBL" id="CADCUM010000008">
    <property type="protein sequence ID" value="CAA9367565.1"/>
    <property type="molecule type" value="Genomic_DNA"/>
</dbReference>
<dbReference type="Gene3D" id="2.60.40.10">
    <property type="entry name" value="Immunoglobulins"/>
    <property type="match status" value="2"/>
</dbReference>
<gene>
    <name evidence="7" type="ORF">AVDCRST_MAG32-231</name>
</gene>
<dbReference type="SUPFAM" id="SSF49478">
    <property type="entry name" value="Cna protein B-type domain"/>
    <property type="match status" value="1"/>
</dbReference>
<evidence type="ECO:0000256" key="5">
    <source>
        <dbReference type="SAM" id="MobiDB-lite"/>
    </source>
</evidence>
<feature type="region of interest" description="Disordered" evidence="5">
    <location>
        <begin position="428"/>
        <end position="458"/>
    </location>
</feature>
<evidence type="ECO:0000313" key="7">
    <source>
        <dbReference type="EMBL" id="CAA9367565.1"/>
    </source>
</evidence>
<dbReference type="PANTHER" id="PTHR23303">
    <property type="entry name" value="CARBOXYPEPTIDASE REGULATORY REGION-CONTAINING"/>
    <property type="match status" value="1"/>
</dbReference>
<dbReference type="InterPro" id="IPR013783">
    <property type="entry name" value="Ig-like_fold"/>
</dbReference>
<name>A0A6J4MUD0_9ACTN</name>
<comment type="catalytic activity">
    <reaction evidence="1">
        <text>Endohydrolysis of (1-&gt;4)-alpha-D-glucosidic linkages in polysaccharides containing three or more (1-&gt;4)-alpha-linked D-glucose units.</text>
        <dbReference type="EC" id="3.2.1.1"/>
    </reaction>
</comment>
<dbReference type="AlphaFoldDB" id="A0A6J4MUD0"/>
<dbReference type="GO" id="GO:0005975">
    <property type="term" value="P:carbohydrate metabolic process"/>
    <property type="evidence" value="ECO:0007669"/>
    <property type="project" value="UniProtKB-ARBA"/>
</dbReference>
<accession>A0A6J4MUD0</accession>
<dbReference type="GO" id="GO:0030246">
    <property type="term" value="F:carbohydrate binding"/>
    <property type="evidence" value="ECO:0007669"/>
    <property type="project" value="InterPro"/>
</dbReference>
<evidence type="ECO:0000256" key="2">
    <source>
        <dbReference type="ARBA" id="ARBA00012595"/>
    </source>
</evidence>
<evidence type="ECO:0000256" key="1">
    <source>
        <dbReference type="ARBA" id="ARBA00000548"/>
    </source>
</evidence>
<reference evidence="7" key="1">
    <citation type="submission" date="2020-02" db="EMBL/GenBank/DDBJ databases">
        <authorList>
            <person name="Meier V. D."/>
        </authorList>
    </citation>
    <scope>NUCLEOTIDE SEQUENCE</scope>
    <source>
        <strain evidence="7">AVDCRST_MAG32</strain>
    </source>
</reference>
<protein>
    <recommendedName>
        <fullName evidence="2">alpha-amylase</fullName>
        <ecNumber evidence="2">3.2.1.1</ecNumber>
    </recommendedName>
    <alternativeName>
        <fullName evidence="4">1,4-alpha-D-glucan glucanohydrolase</fullName>
    </alternativeName>
</protein>
<dbReference type="EC" id="3.2.1.1" evidence="2"/>
<dbReference type="SUPFAM" id="SSF49452">
    <property type="entry name" value="Starch-binding domain-like"/>
    <property type="match status" value="2"/>
</dbReference>
<feature type="compositionally biased region" description="Low complexity" evidence="5">
    <location>
        <begin position="440"/>
        <end position="449"/>
    </location>
</feature>
<dbReference type="InterPro" id="IPR051417">
    <property type="entry name" value="SDr/BOS_complex"/>
</dbReference>
<evidence type="ECO:0000256" key="6">
    <source>
        <dbReference type="SAM" id="SignalP"/>
    </source>
</evidence>
<dbReference type="InterPro" id="IPR013784">
    <property type="entry name" value="Carb-bd-like_fold"/>
</dbReference>
<keyword evidence="3 6" id="KW-0732">Signal</keyword>
<evidence type="ECO:0000256" key="3">
    <source>
        <dbReference type="ARBA" id="ARBA00022729"/>
    </source>
</evidence>
<dbReference type="GO" id="GO:0004556">
    <property type="term" value="F:alpha-amylase activity"/>
    <property type="evidence" value="ECO:0007669"/>
    <property type="project" value="UniProtKB-EC"/>
</dbReference>
<proteinExistence type="predicted"/>